<name>A0A5J6X1K9_9GAMM</name>
<dbReference type="KEGG" id="asim:FE240_15415"/>
<gene>
    <name evidence="2" type="ORF">FE240_15415</name>
</gene>
<keyword evidence="1" id="KW-0175">Coiled coil</keyword>
<dbReference type="Proteomes" id="UP000594034">
    <property type="component" value="Chromosome"/>
</dbReference>
<evidence type="ECO:0000313" key="3">
    <source>
        <dbReference type="Proteomes" id="UP000594034"/>
    </source>
</evidence>
<feature type="coiled-coil region" evidence="1">
    <location>
        <begin position="329"/>
        <end position="356"/>
    </location>
</feature>
<dbReference type="InterPro" id="IPR011009">
    <property type="entry name" value="Kinase-like_dom_sf"/>
</dbReference>
<proteinExistence type="predicted"/>
<sequence>MNPKIHARHARLKAVLASGEELRIGDERDCPLPLEQLQDLDAGHPMVRAVHGGGLTADVLHLDIDGHEWCLKRARPISRVANVDGETAFLTELERRSEIESLREHHPGALPQVVCTWFGSLRMGLLLSPWLPGRPIQRISERNLSQMLNAEAELARWGFFDWDPSPGNLLDDGQQVRLFDFGYMWPFDPLHEFNSNGLCDPDFHVPERLETRTLSGLWLGMDDPLPQFQLWRELCLEWAREELASLSRRGASPAVLERLERLRDRWRAALAGPEALWANWLQDMYRSHQLDVQDDLSGQSATPLTLKRLDWIEQYLERDFHLLQEHLCAADAGRSREQLRARYRDLRRRVEACQLYPDD</sequence>
<evidence type="ECO:0008006" key="4">
    <source>
        <dbReference type="Google" id="ProtNLM"/>
    </source>
</evidence>
<dbReference type="EMBL" id="CP040449">
    <property type="protein sequence ID" value="QFI55953.1"/>
    <property type="molecule type" value="Genomic_DNA"/>
</dbReference>
<evidence type="ECO:0000313" key="2">
    <source>
        <dbReference type="EMBL" id="QFI55953.1"/>
    </source>
</evidence>
<accession>A0A5J6X1K9</accession>
<protein>
    <recommendedName>
        <fullName evidence="4">Phosphotransferase</fullName>
    </recommendedName>
</protein>
<organism evidence="2 3">
    <name type="scientific">Aeromonas simiae</name>
    <dbReference type="NCBI Taxonomy" id="218936"/>
    <lineage>
        <taxon>Bacteria</taxon>
        <taxon>Pseudomonadati</taxon>
        <taxon>Pseudomonadota</taxon>
        <taxon>Gammaproteobacteria</taxon>
        <taxon>Aeromonadales</taxon>
        <taxon>Aeromonadaceae</taxon>
        <taxon>Aeromonas</taxon>
    </lineage>
</organism>
<keyword evidence="3" id="KW-1185">Reference proteome</keyword>
<reference evidence="2 3" key="1">
    <citation type="submission" date="2019-05" db="EMBL/GenBank/DDBJ databases">
        <title>OXA-830, a novel chromosomally encoded expanded-spectrum class D beta-lactamase in Aeromonas simiae.</title>
        <authorList>
            <person name="Zhou W."/>
            <person name="Chen Q."/>
        </authorList>
    </citation>
    <scope>NUCLEOTIDE SEQUENCE [LARGE SCALE GENOMIC DNA]</scope>
    <source>
        <strain evidence="2 3">A6</strain>
    </source>
</reference>
<dbReference type="SUPFAM" id="SSF56112">
    <property type="entry name" value="Protein kinase-like (PK-like)"/>
    <property type="match status" value="1"/>
</dbReference>
<dbReference type="RefSeq" id="WP_193002222.1">
    <property type="nucleotide sequence ID" value="NZ_CP040449.1"/>
</dbReference>
<dbReference type="AlphaFoldDB" id="A0A5J6X1K9"/>
<evidence type="ECO:0000256" key="1">
    <source>
        <dbReference type="SAM" id="Coils"/>
    </source>
</evidence>